<organism evidence="9 10">
    <name type="scientific">Secundilactobacillus silagincola</name>
    <dbReference type="NCBI Taxonomy" id="1714681"/>
    <lineage>
        <taxon>Bacteria</taxon>
        <taxon>Bacillati</taxon>
        <taxon>Bacillota</taxon>
        <taxon>Bacilli</taxon>
        <taxon>Lactobacillales</taxon>
        <taxon>Lactobacillaceae</taxon>
        <taxon>Secundilactobacillus</taxon>
    </lineage>
</organism>
<accession>A0A1Z5H554</accession>
<proteinExistence type="predicted"/>
<evidence type="ECO:0000256" key="1">
    <source>
        <dbReference type="ARBA" id="ARBA00022512"/>
    </source>
</evidence>
<dbReference type="Proteomes" id="UP000223370">
    <property type="component" value="Unassembled WGS sequence"/>
</dbReference>
<sequence>MKHDELNQKRQKLHQDEQKLAYHVKLYKSGTFWIAAGITTVVLGITMLTGVSVASAADTDVTEAVKPAENSVSASSYRLKTSETAQTAASTESAGTVNNDSSISKETGDKSVDVAAKVTNLGDANRTQIDQAKEAASEQYAQTVQPQVVTAVSAPTPETAATGQVTIKYVDEDTQKEIADSYVATTTIKPDLVTEAKVKSDFAEPFISGYTFDKLGEGDTLNFAPVADGKAITAYYKNNSVTVPDTMEPTATQTEPTPEAATTGQITIKYVDEDTQAEIADSYVATTTIKPDLVTEAKVKSDFTKPTISGYTFDKLGEGDTLNFAPVADGKTITAYYKNNSVAVPDTTTEPETTPETTPETAVTGQITIKYVDEDTQAEIADSYVATTTIKSDLVTEAKVKSDFTEPSIPGYTFDKLGEGDTLNFAPVADGKTITAYYKNNSVAAPDTTTEPETTPETTPEATVTGQITIKYVDEDNPETVLSFNRDNAGFPSTAPATISGSYTATTTVDPDLVTKMKVKDAYVQPRILGYTFDKLGEGDTLNFAPVTDGKTITAYYKSDSPADTITEPTTTQTETTPETTVTGQVTIAYVDKDTQQLLGFNSGQSSIPGTPVQINGTYVAQTTVSTVDPGQLTVSGKVAQAEIAGYKFVGNDTTDLTFAPVDQQKMIKAYYEKLAPVVINYVNEAAPADVIFQIEYDAQDPANWISGSADFNFDYEPTFNGYTYDEQRTQADSVLIGNGFKSLDDTGGQPVTINIYYKKTTADPNPGAMYIGDTITKTSDITDTAVKKTNDLETPGAAFAHDKLPEVSAAKPITSAAVAINGHVVNQYPNYTLTGTIGTNNQDGNLAQGLMPLADYIPNQPVEVVFVDDSTGNILQQGLYGDFDLDKGVLPSGNYDTGVVNEAYQAKLADKGYELAKVYGEPTGTYDAMHRIVYYVYTPKLATNYVPVTRLINFTSSDGALNINPIVQTVWYKKVTNEVTNQSIYTPQSGFYQYEIPIVSGYSATLNDQPATVVAQEGLPATTGMPTNESVTVNYAKLQPVVVPATTGEDTPIAPTEDSGEVPMSPTNDGITNVTTDNQVPTTTENGGKTTIETDKDNGSVVANKGGSSAQTDVTAHAVSKQATNIVSTNASSTTHDQLPQTNEDNGGNFSLLGAVLVSMLGLFGIKKKRCD</sequence>
<feature type="compositionally biased region" description="Polar residues" evidence="6">
    <location>
        <begin position="95"/>
        <end position="105"/>
    </location>
</feature>
<comment type="caution">
    <text evidence="9">The sequence shown here is derived from an EMBL/GenBank/DDBJ whole genome shotgun (WGS) entry which is preliminary data.</text>
</comment>
<keyword evidence="2" id="KW-0964">Secreted</keyword>
<dbReference type="Pfam" id="PF19258">
    <property type="entry name" value="KxYKxGKxW_sig"/>
    <property type="match status" value="1"/>
</dbReference>
<feature type="compositionally biased region" description="Low complexity" evidence="6">
    <location>
        <begin position="82"/>
        <end position="94"/>
    </location>
</feature>
<reference evidence="9 10" key="1">
    <citation type="submission" date="2015-11" db="EMBL/GenBank/DDBJ databases">
        <title>Draft genome sequences of new species of the genus Lactobacillus isolated from orchardgrass silage.</title>
        <authorList>
            <person name="Tohno M."/>
            <person name="Tanizawa Y."/>
            <person name="Arita M."/>
        </authorList>
    </citation>
    <scope>NUCLEOTIDE SEQUENCE [LARGE SCALE GENOMIC DNA]</scope>
    <source>
        <strain evidence="9 10">IWT5</strain>
    </source>
</reference>
<dbReference type="AlphaFoldDB" id="A0A1Z5H554"/>
<feature type="transmembrane region" description="Helical" evidence="7">
    <location>
        <begin position="32"/>
        <end position="57"/>
    </location>
</feature>
<feature type="region of interest" description="Disordered" evidence="6">
    <location>
        <begin position="68"/>
        <end position="108"/>
    </location>
</feature>
<keyword evidence="7" id="KW-1133">Transmembrane helix</keyword>
<dbReference type="InterPro" id="IPR019931">
    <property type="entry name" value="LPXTG_anchor"/>
</dbReference>
<gene>
    <name evidence="9" type="ORF">IWT5_00692</name>
</gene>
<keyword evidence="7" id="KW-0472">Membrane</keyword>
<dbReference type="Gene3D" id="3.10.20.320">
    <property type="entry name" value="Putative peptidoglycan bound protein (lpxtg motif)"/>
    <property type="match status" value="3"/>
</dbReference>
<dbReference type="EMBL" id="BCMJ01000002">
    <property type="protein sequence ID" value="GAT18418.1"/>
    <property type="molecule type" value="Genomic_DNA"/>
</dbReference>
<evidence type="ECO:0000256" key="2">
    <source>
        <dbReference type="ARBA" id="ARBA00022525"/>
    </source>
</evidence>
<dbReference type="InterPro" id="IPR022263">
    <property type="entry name" value="KxYKxGKxW"/>
</dbReference>
<dbReference type="PROSITE" id="PS50847">
    <property type="entry name" value="GRAM_POS_ANCHORING"/>
    <property type="match status" value="1"/>
</dbReference>
<dbReference type="NCBIfam" id="TIGR03715">
    <property type="entry name" value="KxYKxGKxW"/>
    <property type="match status" value="1"/>
</dbReference>
<evidence type="ECO:0000256" key="5">
    <source>
        <dbReference type="ARBA" id="ARBA00023088"/>
    </source>
</evidence>
<keyword evidence="3" id="KW-0732">Signal</keyword>
<evidence type="ECO:0000259" key="8">
    <source>
        <dbReference type="PROSITE" id="PS50847"/>
    </source>
</evidence>
<evidence type="ECO:0000256" key="6">
    <source>
        <dbReference type="SAM" id="MobiDB-lite"/>
    </source>
</evidence>
<keyword evidence="4" id="KW-0677">Repeat</keyword>
<evidence type="ECO:0000256" key="3">
    <source>
        <dbReference type="ARBA" id="ARBA00022729"/>
    </source>
</evidence>
<name>A0A1Z5H554_9LACO</name>
<dbReference type="InterPro" id="IPR009459">
    <property type="entry name" value="MucBP_dom"/>
</dbReference>
<dbReference type="NCBIfam" id="TIGR01167">
    <property type="entry name" value="LPXTG_anchor"/>
    <property type="match status" value="1"/>
</dbReference>
<keyword evidence="1" id="KW-0134">Cell wall</keyword>
<keyword evidence="10" id="KW-1185">Reference proteome</keyword>
<evidence type="ECO:0000256" key="4">
    <source>
        <dbReference type="ARBA" id="ARBA00022737"/>
    </source>
</evidence>
<feature type="region of interest" description="Disordered" evidence="6">
    <location>
        <begin position="1047"/>
        <end position="1101"/>
    </location>
</feature>
<dbReference type="OrthoDB" id="2282350at2"/>
<evidence type="ECO:0000313" key="9">
    <source>
        <dbReference type="EMBL" id="GAT18418.1"/>
    </source>
</evidence>
<dbReference type="Pfam" id="PF06458">
    <property type="entry name" value="MucBP"/>
    <property type="match status" value="5"/>
</dbReference>
<dbReference type="RefSeq" id="WP_098823923.1">
    <property type="nucleotide sequence ID" value="NZ_BCMJ01000002.1"/>
</dbReference>
<feature type="domain" description="Gram-positive cocci surface proteins LPxTG" evidence="8">
    <location>
        <begin position="1140"/>
        <end position="1173"/>
    </location>
</feature>
<feature type="compositionally biased region" description="Polar residues" evidence="6">
    <location>
        <begin position="1066"/>
        <end position="1092"/>
    </location>
</feature>
<keyword evidence="7" id="KW-0812">Transmembrane</keyword>
<feature type="compositionally biased region" description="Polar residues" evidence="6">
    <location>
        <begin position="70"/>
        <end position="79"/>
    </location>
</feature>
<evidence type="ECO:0000313" key="10">
    <source>
        <dbReference type="Proteomes" id="UP000223370"/>
    </source>
</evidence>
<protein>
    <recommendedName>
        <fullName evidence="8">Gram-positive cocci surface proteins LPxTG domain-containing protein</fullName>
    </recommendedName>
</protein>
<keyword evidence="5" id="KW-0572">Peptidoglycan-anchor</keyword>
<evidence type="ECO:0000256" key="7">
    <source>
        <dbReference type="SAM" id="Phobius"/>
    </source>
</evidence>